<dbReference type="Proteomes" id="UP000077787">
    <property type="component" value="Chromosome"/>
</dbReference>
<dbReference type="AlphaFoldDB" id="A0A172WRG5"/>
<dbReference type="Gene3D" id="3.90.1720.10">
    <property type="entry name" value="endopeptidase domain like (from Nostoc punctiforme)"/>
    <property type="match status" value="1"/>
</dbReference>
<accession>A0A172WRG5</accession>
<evidence type="ECO:0000313" key="2">
    <source>
        <dbReference type="Proteomes" id="UP000077787"/>
    </source>
</evidence>
<reference evidence="1 2" key="1">
    <citation type="submission" date="2016-05" db="EMBL/GenBank/DDBJ databases">
        <title>Genome sequence of Pseudomonas stutzeri 273 and identification of the exopolysaccharide biosynthesis locus.</title>
        <authorList>
            <person name="Wu S."/>
            <person name="Sun C."/>
        </authorList>
    </citation>
    <scope>NUCLEOTIDE SEQUENCE [LARGE SCALE GENOMIC DNA]</scope>
    <source>
        <strain evidence="1 2">273</strain>
    </source>
</reference>
<gene>
    <name evidence="1" type="ORF">PS273GM_13255</name>
</gene>
<dbReference type="RefSeq" id="WP_064481616.1">
    <property type="nucleotide sequence ID" value="NZ_CP015641.1"/>
</dbReference>
<sequence>MIEKYLNATYEDGARGPARYDCWGLVRAVRHELLGLPLLPSFGAVRNTMPAAFTRAYEEQAALMEECQPEPGAIAAVFRGRIVIHVAVIIEVDGALAVLEIRNDRTSARWLRIPDFESRYLRVIYYRDKL</sequence>
<evidence type="ECO:0000313" key="1">
    <source>
        <dbReference type="EMBL" id="ANF26043.1"/>
    </source>
</evidence>
<evidence type="ECO:0008006" key="3">
    <source>
        <dbReference type="Google" id="ProtNLM"/>
    </source>
</evidence>
<organism evidence="1 2">
    <name type="scientific">Stutzerimonas stutzeri</name>
    <name type="common">Pseudomonas stutzeri</name>
    <dbReference type="NCBI Taxonomy" id="316"/>
    <lineage>
        <taxon>Bacteria</taxon>
        <taxon>Pseudomonadati</taxon>
        <taxon>Pseudomonadota</taxon>
        <taxon>Gammaproteobacteria</taxon>
        <taxon>Pseudomonadales</taxon>
        <taxon>Pseudomonadaceae</taxon>
        <taxon>Stutzerimonas</taxon>
    </lineage>
</organism>
<dbReference type="EMBL" id="CP015641">
    <property type="protein sequence ID" value="ANF26043.1"/>
    <property type="molecule type" value="Genomic_DNA"/>
</dbReference>
<protein>
    <recommendedName>
        <fullName evidence="3">NlpC/P60 domain-containing protein</fullName>
    </recommendedName>
</protein>
<proteinExistence type="predicted"/>
<name>A0A172WRG5_STUST</name>
<dbReference type="OrthoDB" id="9182016at2"/>